<reference evidence="3" key="1">
    <citation type="submission" date="2022-11" db="UniProtKB">
        <authorList>
            <consortium name="WormBaseParasite"/>
        </authorList>
    </citation>
    <scope>IDENTIFICATION</scope>
</reference>
<organism evidence="2 3">
    <name type="scientific">Ditylenchus dipsaci</name>
    <dbReference type="NCBI Taxonomy" id="166011"/>
    <lineage>
        <taxon>Eukaryota</taxon>
        <taxon>Metazoa</taxon>
        <taxon>Ecdysozoa</taxon>
        <taxon>Nematoda</taxon>
        <taxon>Chromadorea</taxon>
        <taxon>Rhabditida</taxon>
        <taxon>Tylenchina</taxon>
        <taxon>Tylenchomorpha</taxon>
        <taxon>Sphaerularioidea</taxon>
        <taxon>Anguinidae</taxon>
        <taxon>Anguininae</taxon>
        <taxon>Ditylenchus</taxon>
    </lineage>
</organism>
<keyword evidence="2" id="KW-1185">Reference proteome</keyword>
<name>A0A915CY23_9BILA</name>
<evidence type="ECO:0000256" key="1">
    <source>
        <dbReference type="SAM" id="MobiDB-lite"/>
    </source>
</evidence>
<protein>
    <submittedName>
        <fullName evidence="3">Uncharacterized protein</fullName>
    </submittedName>
</protein>
<evidence type="ECO:0000313" key="2">
    <source>
        <dbReference type="Proteomes" id="UP000887574"/>
    </source>
</evidence>
<dbReference type="AlphaFoldDB" id="A0A915CY23"/>
<accession>A0A915CY23</accession>
<dbReference type="WBParaSite" id="jg13481">
    <property type="protein sequence ID" value="jg13481"/>
    <property type="gene ID" value="jg13481"/>
</dbReference>
<evidence type="ECO:0000313" key="3">
    <source>
        <dbReference type="WBParaSite" id="jg13481"/>
    </source>
</evidence>
<feature type="region of interest" description="Disordered" evidence="1">
    <location>
        <begin position="1"/>
        <end position="24"/>
    </location>
</feature>
<dbReference type="Proteomes" id="UP000887574">
    <property type="component" value="Unplaced"/>
</dbReference>
<sequence length="116" mass="13347">MEWNHSMGSSFGLRQPPILPSGNSLKDCIVSSELQRNGSQLTGQEDRHRGQTYVDLDQRIKNTPGFVNRRQRRGRGKESKGWFCRSITASPRVHNIIVRMARKVVKEWKNDRSINA</sequence>
<proteinExistence type="predicted"/>